<sequence length="507" mass="51799">MVRQPAGRRLRQGVGRGRVGHLGWRALAVVVLVIVLVFPWGPVATADDVDGPGGPSAQEAADARDAVRGGELDVAQAEAALAGLRRELEDAQIRVQMAATDHEDAVAALKAAENEVREARQAAQEAGKAAAKARASLAAVYRSAQRSGAAGGALGSLEVVLNAKDVDDLIGKATAERAVRRKLAAALAEYSDARAASESADARWSAAREARADAEAEAEAAYEAAQQAVVDLRERTAAAERDRAALIERLADLRSTSIRIERAREEARAVAARAEREAKARAALEAAQAEAEAAGNGAATGGDPGGDGTAPGGTGDSADGGSVGGGQDPGSGGATGPGQESGDEPDPGQESGDGPAPDPGTEPEPEPDPVPDPPAPDVPVSWAGTAAQGQAAVGWALAKIGSPYLLGGSGPAAYDCSGLTSEAWRYAGTWITRTSRSQYVAVAKIGYDQLRPGDLIFYGTNLSDPQSIYHVAMYTGSGRMVEAVMPGVPLRETALRLSGAMAFAGRP</sequence>
<evidence type="ECO:0000313" key="9">
    <source>
        <dbReference type="EMBL" id="MBL0888424.1"/>
    </source>
</evidence>
<dbReference type="EMBL" id="JABBYC010000055">
    <property type="protein sequence ID" value="MBL0888424.1"/>
    <property type="molecule type" value="Genomic_DNA"/>
</dbReference>
<dbReference type="RefSeq" id="WP_201850493.1">
    <property type="nucleotide sequence ID" value="NZ_JABBYC010000055.1"/>
</dbReference>
<dbReference type="PANTHER" id="PTHR47359">
    <property type="entry name" value="PEPTIDOGLYCAN DL-ENDOPEPTIDASE CWLO"/>
    <property type="match status" value="1"/>
</dbReference>
<evidence type="ECO:0000259" key="8">
    <source>
        <dbReference type="PROSITE" id="PS51935"/>
    </source>
</evidence>
<comment type="caution">
    <text evidence="9">The sequence shown here is derived from an EMBL/GenBank/DDBJ whole genome shotgun (WGS) entry which is preliminary data.</text>
</comment>
<feature type="domain" description="NlpC/P60" evidence="8">
    <location>
        <begin position="386"/>
        <end position="507"/>
    </location>
</feature>
<feature type="compositionally biased region" description="Low complexity" evidence="6">
    <location>
        <begin position="283"/>
        <end position="297"/>
    </location>
</feature>
<dbReference type="InterPro" id="IPR038765">
    <property type="entry name" value="Papain-like_cys_pep_sf"/>
</dbReference>
<proteinExistence type="inferred from homology"/>
<dbReference type="PANTHER" id="PTHR47359:SF3">
    <property type="entry name" value="NLP_P60 DOMAIN-CONTAINING PROTEIN-RELATED"/>
    <property type="match status" value="1"/>
</dbReference>
<keyword evidence="3" id="KW-0378">Hydrolase</keyword>
<accession>A0ABS1LQR9</accession>
<evidence type="ECO:0000256" key="2">
    <source>
        <dbReference type="ARBA" id="ARBA00022670"/>
    </source>
</evidence>
<dbReference type="InterPro" id="IPR051794">
    <property type="entry name" value="PG_Endopeptidase_C40"/>
</dbReference>
<evidence type="ECO:0000256" key="6">
    <source>
        <dbReference type="SAM" id="MobiDB-lite"/>
    </source>
</evidence>
<keyword evidence="7" id="KW-1133">Transmembrane helix</keyword>
<dbReference type="PROSITE" id="PS51935">
    <property type="entry name" value="NLPC_P60"/>
    <property type="match status" value="1"/>
</dbReference>
<dbReference type="Proteomes" id="UP000675409">
    <property type="component" value="Unassembled WGS sequence"/>
</dbReference>
<feature type="region of interest" description="Disordered" evidence="6">
    <location>
        <begin position="283"/>
        <end position="382"/>
    </location>
</feature>
<evidence type="ECO:0000256" key="4">
    <source>
        <dbReference type="ARBA" id="ARBA00022807"/>
    </source>
</evidence>
<name>A0ABS1LQR9_9MICO</name>
<reference evidence="9 10" key="1">
    <citation type="journal article" date="2021" name="Arch. Microbiol.">
        <title>Myceligenerans indicum sp. nov., an actinobacterium isolated from mangrove sediment of Sundarbans, India.</title>
        <authorList>
            <person name="Asha K."/>
            <person name="Bhadury P."/>
        </authorList>
    </citation>
    <scope>NUCLEOTIDE SEQUENCE [LARGE SCALE GENOMIC DNA]</scope>
    <source>
        <strain evidence="9 10">I2</strain>
    </source>
</reference>
<evidence type="ECO:0000313" key="10">
    <source>
        <dbReference type="Proteomes" id="UP000675409"/>
    </source>
</evidence>
<feature type="compositionally biased region" description="Gly residues" evidence="6">
    <location>
        <begin position="321"/>
        <end position="336"/>
    </location>
</feature>
<evidence type="ECO:0000256" key="7">
    <source>
        <dbReference type="SAM" id="Phobius"/>
    </source>
</evidence>
<keyword evidence="4" id="KW-0788">Thiol protease</keyword>
<feature type="coiled-coil region" evidence="5">
    <location>
        <begin position="74"/>
        <end position="129"/>
    </location>
</feature>
<evidence type="ECO:0000256" key="5">
    <source>
        <dbReference type="SAM" id="Coils"/>
    </source>
</evidence>
<keyword evidence="2" id="KW-0645">Protease</keyword>
<keyword evidence="5" id="KW-0175">Coiled coil</keyword>
<dbReference type="Gene3D" id="3.90.1720.10">
    <property type="entry name" value="endopeptidase domain like (from Nostoc punctiforme)"/>
    <property type="match status" value="1"/>
</dbReference>
<evidence type="ECO:0000256" key="3">
    <source>
        <dbReference type="ARBA" id="ARBA00022801"/>
    </source>
</evidence>
<dbReference type="SUPFAM" id="SSF54001">
    <property type="entry name" value="Cysteine proteinases"/>
    <property type="match status" value="1"/>
</dbReference>
<organism evidence="9 10">
    <name type="scientific">Myceligenerans indicum</name>
    <dbReference type="NCBI Taxonomy" id="2593663"/>
    <lineage>
        <taxon>Bacteria</taxon>
        <taxon>Bacillati</taxon>
        <taxon>Actinomycetota</taxon>
        <taxon>Actinomycetes</taxon>
        <taxon>Micrococcales</taxon>
        <taxon>Promicromonosporaceae</taxon>
        <taxon>Myceligenerans</taxon>
    </lineage>
</organism>
<keyword evidence="10" id="KW-1185">Reference proteome</keyword>
<feature type="compositionally biased region" description="Gly residues" evidence="6">
    <location>
        <begin position="298"/>
        <end position="315"/>
    </location>
</feature>
<evidence type="ECO:0000256" key="1">
    <source>
        <dbReference type="ARBA" id="ARBA00007074"/>
    </source>
</evidence>
<gene>
    <name evidence="9" type="ORF">HGK34_19405</name>
</gene>
<keyword evidence="7" id="KW-0812">Transmembrane</keyword>
<keyword evidence="7" id="KW-0472">Membrane</keyword>
<dbReference type="Pfam" id="PF00877">
    <property type="entry name" value="NLPC_P60"/>
    <property type="match status" value="1"/>
</dbReference>
<feature type="transmembrane region" description="Helical" evidence="7">
    <location>
        <begin position="21"/>
        <end position="41"/>
    </location>
</feature>
<comment type="similarity">
    <text evidence="1">Belongs to the peptidase C40 family.</text>
</comment>
<dbReference type="InterPro" id="IPR000064">
    <property type="entry name" value="NLP_P60_dom"/>
</dbReference>
<protein>
    <recommendedName>
        <fullName evidence="8">NlpC/P60 domain-containing protein</fullName>
    </recommendedName>
</protein>